<dbReference type="GO" id="GO:0044780">
    <property type="term" value="P:bacterial-type flagellum assembly"/>
    <property type="evidence" value="ECO:0007669"/>
    <property type="project" value="InterPro"/>
</dbReference>
<dbReference type="Gene3D" id="1.20.58.300">
    <property type="entry name" value="FlgN-like"/>
    <property type="match status" value="1"/>
</dbReference>
<sequence>MWDELIAVLGEMVALYQALVRLAEEKRAVLVAGNAPALEAITRQEELLIIQAGKLDAQREKLIGRIAAAHGLSPQDITLAKVGELADGQAADRIAALGGELRAALEKLAPLNELNTQLIEQALKIIQYNINVLTQASAGPTYGPPQGAGQPAARRTLLDTKV</sequence>
<name>A1HT58_9FIRM</name>
<evidence type="ECO:0000313" key="3">
    <source>
        <dbReference type="EMBL" id="EAX46820.1"/>
    </source>
</evidence>
<keyword evidence="1" id="KW-1005">Bacterial flagellum biogenesis</keyword>
<dbReference type="OrthoDB" id="2660802at2"/>
<feature type="region of interest" description="Disordered" evidence="2">
    <location>
        <begin position="141"/>
        <end position="162"/>
    </location>
</feature>
<keyword evidence="4" id="KW-1185">Reference proteome</keyword>
<dbReference type="SUPFAM" id="SSF140566">
    <property type="entry name" value="FlgN-like"/>
    <property type="match status" value="1"/>
</dbReference>
<comment type="caution">
    <text evidence="3">The sequence shown here is derived from an EMBL/GenBank/DDBJ whole genome shotgun (WGS) entry which is preliminary data.</text>
</comment>
<reference evidence="3 4" key="2">
    <citation type="submission" date="2007-01" db="EMBL/GenBank/DDBJ databases">
        <title>Sequencing of the draft genome and assembly of Thermosinus carboxydivorans Nor1.</title>
        <authorList>
            <consortium name="US DOE Joint Genome Institute (JGI-PGF)"/>
            <person name="Copeland A."/>
            <person name="Lucas S."/>
            <person name="Lapidus A."/>
            <person name="Barry K."/>
            <person name="Glavina del Rio T."/>
            <person name="Dalin E."/>
            <person name="Tice H."/>
            <person name="Bruce D."/>
            <person name="Pitluck S."/>
            <person name="Richardson P."/>
        </authorList>
    </citation>
    <scope>NUCLEOTIDE SEQUENCE [LARGE SCALE GENOMIC DNA]</scope>
    <source>
        <strain evidence="3 4">Nor1</strain>
    </source>
</reference>
<evidence type="ECO:0000256" key="1">
    <source>
        <dbReference type="ARBA" id="ARBA00022795"/>
    </source>
</evidence>
<accession>A1HT58</accession>
<dbReference type="InterPro" id="IPR007809">
    <property type="entry name" value="FlgN-like"/>
</dbReference>
<dbReference type="eggNOG" id="ENOG5032Z3A">
    <property type="taxonomic scope" value="Bacteria"/>
</dbReference>
<dbReference type="Pfam" id="PF05130">
    <property type="entry name" value="FlgN"/>
    <property type="match status" value="1"/>
</dbReference>
<proteinExistence type="predicted"/>
<dbReference type="InterPro" id="IPR036679">
    <property type="entry name" value="FlgN-like_sf"/>
</dbReference>
<dbReference type="Proteomes" id="UP000005139">
    <property type="component" value="Unassembled WGS sequence"/>
</dbReference>
<dbReference type="AlphaFoldDB" id="A1HT58"/>
<gene>
    <name evidence="3" type="ORF">TcarDRAFT_0784</name>
</gene>
<reference evidence="3 4" key="1">
    <citation type="submission" date="2007-01" db="EMBL/GenBank/DDBJ databases">
        <title>Annotation of the draft genome assembly of Thermosinus carboxydivorans Nor1.</title>
        <authorList>
            <consortium name="US DOE Joint Genome Institute (JGI-ORNL)"/>
            <person name="Larimer F."/>
            <person name="Land M."/>
            <person name="Hauser L."/>
        </authorList>
    </citation>
    <scope>NUCLEOTIDE SEQUENCE [LARGE SCALE GENOMIC DNA]</scope>
    <source>
        <strain evidence="3 4">Nor1</strain>
    </source>
</reference>
<dbReference type="EMBL" id="AAWL01000021">
    <property type="protein sequence ID" value="EAX46820.1"/>
    <property type="molecule type" value="Genomic_DNA"/>
</dbReference>
<organism evidence="3 4">
    <name type="scientific">Thermosinus carboxydivorans Nor1</name>
    <dbReference type="NCBI Taxonomy" id="401526"/>
    <lineage>
        <taxon>Bacteria</taxon>
        <taxon>Bacillati</taxon>
        <taxon>Bacillota</taxon>
        <taxon>Negativicutes</taxon>
        <taxon>Selenomonadales</taxon>
        <taxon>Sporomusaceae</taxon>
        <taxon>Thermosinus</taxon>
    </lineage>
</organism>
<evidence type="ECO:0000313" key="4">
    <source>
        <dbReference type="Proteomes" id="UP000005139"/>
    </source>
</evidence>
<evidence type="ECO:0000256" key="2">
    <source>
        <dbReference type="SAM" id="MobiDB-lite"/>
    </source>
</evidence>
<protein>
    <submittedName>
        <fullName evidence="3">FlgN family protein</fullName>
    </submittedName>
</protein>
<dbReference type="RefSeq" id="WP_007290208.1">
    <property type="nucleotide sequence ID" value="NZ_AAWL01000021.1"/>
</dbReference>